<feature type="domain" description="RNA polymerase sigma-70 region 2" evidence="7">
    <location>
        <begin position="23"/>
        <end position="94"/>
    </location>
</feature>
<comment type="caution">
    <text evidence="9">The sequence shown here is derived from an EMBL/GenBank/DDBJ whole genome shotgun (WGS) entry which is preliminary data.</text>
</comment>
<dbReference type="NCBIfam" id="TIGR02937">
    <property type="entry name" value="sigma70-ECF"/>
    <property type="match status" value="1"/>
</dbReference>
<dbReference type="GO" id="GO:0006352">
    <property type="term" value="P:DNA-templated transcription initiation"/>
    <property type="evidence" value="ECO:0007669"/>
    <property type="project" value="InterPro"/>
</dbReference>
<dbReference type="GO" id="GO:0003677">
    <property type="term" value="F:DNA binding"/>
    <property type="evidence" value="ECO:0007669"/>
    <property type="project" value="UniProtKB-KW"/>
</dbReference>
<dbReference type="InterPro" id="IPR036388">
    <property type="entry name" value="WH-like_DNA-bd_sf"/>
</dbReference>
<keyword evidence="5" id="KW-0804">Transcription</keyword>
<evidence type="ECO:0000259" key="8">
    <source>
        <dbReference type="Pfam" id="PF08281"/>
    </source>
</evidence>
<dbReference type="RefSeq" id="WP_243742096.1">
    <property type="nucleotide sequence ID" value="NZ_BAABHR010000059.1"/>
</dbReference>
<name>A0A4R6UN93_9PSEU</name>
<dbReference type="InterPro" id="IPR013325">
    <property type="entry name" value="RNA_pol_sigma_r2"/>
</dbReference>
<evidence type="ECO:0000259" key="7">
    <source>
        <dbReference type="Pfam" id="PF04542"/>
    </source>
</evidence>
<evidence type="ECO:0000256" key="6">
    <source>
        <dbReference type="SAM" id="MobiDB-lite"/>
    </source>
</evidence>
<keyword evidence="3" id="KW-0731">Sigma factor</keyword>
<keyword evidence="10" id="KW-1185">Reference proteome</keyword>
<dbReference type="Gene3D" id="1.10.10.10">
    <property type="entry name" value="Winged helix-like DNA-binding domain superfamily/Winged helix DNA-binding domain"/>
    <property type="match status" value="1"/>
</dbReference>
<keyword evidence="2" id="KW-0805">Transcription regulation</keyword>
<evidence type="ECO:0000313" key="9">
    <source>
        <dbReference type="EMBL" id="TDQ47069.1"/>
    </source>
</evidence>
<organism evidence="9 10">
    <name type="scientific">Actinomycetospora succinea</name>
    <dbReference type="NCBI Taxonomy" id="663603"/>
    <lineage>
        <taxon>Bacteria</taxon>
        <taxon>Bacillati</taxon>
        <taxon>Actinomycetota</taxon>
        <taxon>Actinomycetes</taxon>
        <taxon>Pseudonocardiales</taxon>
        <taxon>Pseudonocardiaceae</taxon>
        <taxon>Actinomycetospora</taxon>
    </lineage>
</organism>
<dbReference type="InterPro" id="IPR014284">
    <property type="entry name" value="RNA_pol_sigma-70_dom"/>
</dbReference>
<evidence type="ECO:0000313" key="10">
    <source>
        <dbReference type="Proteomes" id="UP000295705"/>
    </source>
</evidence>
<dbReference type="AlphaFoldDB" id="A0A4R6UN93"/>
<dbReference type="PANTHER" id="PTHR43133:SF8">
    <property type="entry name" value="RNA POLYMERASE SIGMA FACTOR HI_1459-RELATED"/>
    <property type="match status" value="1"/>
</dbReference>
<proteinExistence type="inferred from homology"/>
<evidence type="ECO:0000256" key="2">
    <source>
        <dbReference type="ARBA" id="ARBA00023015"/>
    </source>
</evidence>
<dbReference type="InterPro" id="IPR039425">
    <property type="entry name" value="RNA_pol_sigma-70-like"/>
</dbReference>
<dbReference type="InterPro" id="IPR013324">
    <property type="entry name" value="RNA_pol_sigma_r3/r4-like"/>
</dbReference>
<dbReference type="GO" id="GO:0016987">
    <property type="term" value="F:sigma factor activity"/>
    <property type="evidence" value="ECO:0007669"/>
    <property type="project" value="UniProtKB-KW"/>
</dbReference>
<feature type="domain" description="RNA polymerase sigma factor 70 region 4 type 2" evidence="8">
    <location>
        <begin position="125"/>
        <end position="176"/>
    </location>
</feature>
<evidence type="ECO:0000256" key="1">
    <source>
        <dbReference type="ARBA" id="ARBA00010641"/>
    </source>
</evidence>
<comment type="similarity">
    <text evidence="1">Belongs to the sigma-70 factor family. ECF subfamily.</text>
</comment>
<reference evidence="9 10" key="1">
    <citation type="submission" date="2019-03" db="EMBL/GenBank/DDBJ databases">
        <title>Genomic Encyclopedia of Type Strains, Phase IV (KMG-IV): sequencing the most valuable type-strain genomes for metagenomic binning, comparative biology and taxonomic classification.</title>
        <authorList>
            <person name="Goeker M."/>
        </authorList>
    </citation>
    <scope>NUCLEOTIDE SEQUENCE [LARGE SCALE GENOMIC DNA]</scope>
    <source>
        <strain evidence="9 10">DSM 45775</strain>
    </source>
</reference>
<dbReference type="Gene3D" id="1.10.1740.10">
    <property type="match status" value="1"/>
</dbReference>
<dbReference type="SUPFAM" id="SSF88946">
    <property type="entry name" value="Sigma2 domain of RNA polymerase sigma factors"/>
    <property type="match status" value="1"/>
</dbReference>
<evidence type="ECO:0000256" key="5">
    <source>
        <dbReference type="ARBA" id="ARBA00023163"/>
    </source>
</evidence>
<sequence length="189" mass="20239">MADDEQLRTALVEDLDAGFEAVVRTHGDVVHAVARRTAERPADAEDLAAEAFLRAYRAMRGYDAARIERLDLRPWLLTILLNTARNDRRDAARRPRTDGAADPPDRASPAPGPAERAEATDLGDRLAALLAELPVAQRTAVVLRHVVDLPVAEVAAVLACSEGTARSHAARGLAALRARLTASTPGETS</sequence>
<evidence type="ECO:0000256" key="4">
    <source>
        <dbReference type="ARBA" id="ARBA00023125"/>
    </source>
</evidence>
<dbReference type="PANTHER" id="PTHR43133">
    <property type="entry name" value="RNA POLYMERASE ECF-TYPE SIGMA FACTO"/>
    <property type="match status" value="1"/>
</dbReference>
<dbReference type="EMBL" id="SNYO01000014">
    <property type="protein sequence ID" value="TDQ47069.1"/>
    <property type="molecule type" value="Genomic_DNA"/>
</dbReference>
<dbReference type="Proteomes" id="UP000295705">
    <property type="component" value="Unassembled WGS sequence"/>
</dbReference>
<dbReference type="SUPFAM" id="SSF88659">
    <property type="entry name" value="Sigma3 and sigma4 domains of RNA polymerase sigma factors"/>
    <property type="match status" value="1"/>
</dbReference>
<dbReference type="InterPro" id="IPR013249">
    <property type="entry name" value="RNA_pol_sigma70_r4_t2"/>
</dbReference>
<gene>
    <name evidence="9" type="ORF">EV188_114157</name>
</gene>
<dbReference type="InterPro" id="IPR007627">
    <property type="entry name" value="RNA_pol_sigma70_r2"/>
</dbReference>
<evidence type="ECO:0000256" key="3">
    <source>
        <dbReference type="ARBA" id="ARBA00023082"/>
    </source>
</evidence>
<keyword evidence="4" id="KW-0238">DNA-binding</keyword>
<feature type="region of interest" description="Disordered" evidence="6">
    <location>
        <begin position="88"/>
        <end position="119"/>
    </location>
</feature>
<accession>A0A4R6UN93</accession>
<protein>
    <submittedName>
        <fullName evidence="9">RNA polymerase sigma-70 factor (ECF subfamily)</fullName>
    </submittedName>
</protein>
<dbReference type="Pfam" id="PF08281">
    <property type="entry name" value="Sigma70_r4_2"/>
    <property type="match status" value="1"/>
</dbReference>
<feature type="compositionally biased region" description="Basic and acidic residues" evidence="6">
    <location>
        <begin position="88"/>
        <end position="105"/>
    </location>
</feature>
<dbReference type="Pfam" id="PF04542">
    <property type="entry name" value="Sigma70_r2"/>
    <property type="match status" value="1"/>
</dbReference>